<keyword evidence="2" id="KW-1185">Reference proteome</keyword>
<dbReference type="Proteomes" id="UP000814172">
    <property type="component" value="Unassembled WGS sequence"/>
</dbReference>
<accession>A0AAP6YD10</accession>
<sequence length="99" mass="11477">MQEVKKHFREYAAGADDKYVNFNELKEAAGHRPSTRTFSAQASAVADELLKRSRLLNELDIGVGFTWDGRGLKDQRFDHDNLDHMIGRLPDRVKFKWRS</sequence>
<dbReference type="EMBL" id="WKEW01000037">
    <property type="protein sequence ID" value="MCF5057917.1"/>
    <property type="molecule type" value="Genomic_DNA"/>
</dbReference>
<dbReference type="AlphaFoldDB" id="A0AAP6YD10"/>
<organism evidence="1 2">
    <name type="scientific">Pseudomonas proteolytica</name>
    <dbReference type="NCBI Taxonomy" id="219574"/>
    <lineage>
        <taxon>Bacteria</taxon>
        <taxon>Pseudomonadati</taxon>
        <taxon>Pseudomonadota</taxon>
        <taxon>Gammaproteobacteria</taxon>
        <taxon>Pseudomonadales</taxon>
        <taxon>Pseudomonadaceae</taxon>
        <taxon>Pseudomonas</taxon>
    </lineage>
</organism>
<reference evidence="1 2" key="1">
    <citation type="submission" date="2019-11" db="EMBL/GenBank/DDBJ databases">
        <title>Epiphytic Pseudomonas syringae from cherry orchards.</title>
        <authorList>
            <person name="Hulin M.T."/>
        </authorList>
    </citation>
    <scope>NUCLEOTIDE SEQUENCE [LARGE SCALE GENOMIC DNA]</scope>
    <source>
        <strain evidence="1 2">PA-6-9F</strain>
    </source>
</reference>
<name>A0AAP6YD10_9PSED</name>
<evidence type="ECO:0000313" key="2">
    <source>
        <dbReference type="Proteomes" id="UP000814172"/>
    </source>
</evidence>
<gene>
    <name evidence="1" type="ORF">GIW75_13205</name>
</gene>
<evidence type="ECO:0000313" key="1">
    <source>
        <dbReference type="EMBL" id="MCF5057917.1"/>
    </source>
</evidence>
<protein>
    <submittedName>
        <fullName evidence="1">Uncharacterized protein</fullName>
    </submittedName>
</protein>
<proteinExistence type="predicted"/>
<comment type="caution">
    <text evidence="1">The sequence shown here is derived from an EMBL/GenBank/DDBJ whole genome shotgun (WGS) entry which is preliminary data.</text>
</comment>